<dbReference type="InterPro" id="IPR011528">
    <property type="entry name" value="NERD"/>
</dbReference>
<evidence type="ECO:0000259" key="1">
    <source>
        <dbReference type="PROSITE" id="PS50965"/>
    </source>
</evidence>
<dbReference type="PROSITE" id="PS50965">
    <property type="entry name" value="NERD"/>
    <property type="match status" value="1"/>
</dbReference>
<gene>
    <name evidence="2" type="ORF">J2Z80_000218</name>
</gene>
<feature type="domain" description="NERD" evidence="1">
    <location>
        <begin position="62"/>
        <end position="103"/>
    </location>
</feature>
<sequence length="103" mass="12078">MLARFVEQDKEIKKLFYNKIKGKEEREKQKHLYKISEGFLGWLLEPIADIAYTWRRISEKEQGSSGENSVDWALHLWLPGDAVIVNDLVLEVEPDELIQVDHL</sequence>
<proteinExistence type="predicted"/>
<keyword evidence="3" id="KW-1185">Reference proteome</keyword>
<protein>
    <recommendedName>
        <fullName evidence="1">NERD domain-containing protein</fullName>
    </recommendedName>
</protein>
<dbReference type="EMBL" id="JAGGLT010000001">
    <property type="protein sequence ID" value="MBP2070720.1"/>
    <property type="molecule type" value="Genomic_DNA"/>
</dbReference>
<name>A0ABS4NCK9_9THEO</name>
<accession>A0ABS4NCK9</accession>
<comment type="caution">
    <text evidence="2">The sequence shown here is derived from an EMBL/GenBank/DDBJ whole genome shotgun (WGS) entry which is preliminary data.</text>
</comment>
<reference evidence="2" key="1">
    <citation type="submission" date="2021-03" db="EMBL/GenBank/DDBJ databases">
        <title>Genomic Encyclopedia of Type Strains, Phase IV (KMG-IV): sequencing the most valuable type-strain genomes for metagenomic binning, comparative biology and taxonomic classification.</title>
        <authorList>
            <person name="Goeker M."/>
        </authorList>
    </citation>
    <scope>NUCLEOTIDE SEQUENCE</scope>
    <source>
        <strain evidence="2">DSM 101588</strain>
    </source>
</reference>
<organism evidence="2 3">
    <name type="scientific">Thermoanaerobacterium butyriciformans</name>
    <dbReference type="NCBI Taxonomy" id="1702242"/>
    <lineage>
        <taxon>Bacteria</taxon>
        <taxon>Bacillati</taxon>
        <taxon>Bacillota</taxon>
        <taxon>Clostridia</taxon>
        <taxon>Thermoanaerobacterales</taxon>
        <taxon>Thermoanaerobacteraceae</taxon>
        <taxon>Thermoanaerobacterium</taxon>
    </lineage>
</organism>
<dbReference type="Proteomes" id="UP001166402">
    <property type="component" value="Unassembled WGS sequence"/>
</dbReference>
<evidence type="ECO:0000313" key="3">
    <source>
        <dbReference type="Proteomes" id="UP001166402"/>
    </source>
</evidence>
<evidence type="ECO:0000313" key="2">
    <source>
        <dbReference type="EMBL" id="MBP2070720.1"/>
    </source>
</evidence>